<organism evidence="4 5">
    <name type="scientific">Hesseltinella vesiculosa</name>
    <dbReference type="NCBI Taxonomy" id="101127"/>
    <lineage>
        <taxon>Eukaryota</taxon>
        <taxon>Fungi</taxon>
        <taxon>Fungi incertae sedis</taxon>
        <taxon>Mucoromycota</taxon>
        <taxon>Mucoromycotina</taxon>
        <taxon>Mucoromycetes</taxon>
        <taxon>Mucorales</taxon>
        <taxon>Cunninghamellaceae</taxon>
        <taxon>Hesseltinella</taxon>
    </lineage>
</organism>
<keyword evidence="5" id="KW-1185">Reference proteome</keyword>
<dbReference type="OrthoDB" id="2155283at2759"/>
<proteinExistence type="predicted"/>
<accession>A0A1X2GVG3</accession>
<name>A0A1X2GVG3_9FUNG</name>
<sequence length="70" mass="7980">MLEDVAAASLDQTFKDELQHVNHWFQSRSDAERTAALYSVVQCASPIQVRFLIMVLQQLANQEPLESFLT</sequence>
<dbReference type="Pfam" id="PF25479">
    <property type="entry name" value="Vts1"/>
    <property type="match status" value="1"/>
</dbReference>
<evidence type="ECO:0000256" key="1">
    <source>
        <dbReference type="ARBA" id="ARBA00004496"/>
    </source>
</evidence>
<dbReference type="InterPro" id="IPR057327">
    <property type="entry name" value="Vts1_dom"/>
</dbReference>
<comment type="subcellular location">
    <subcellularLocation>
        <location evidence="1">Cytoplasm</location>
    </subcellularLocation>
</comment>
<gene>
    <name evidence="4" type="ORF">DM01DRAFT_266061</name>
</gene>
<protein>
    <recommendedName>
        <fullName evidence="3">RNA-binding protein vts1-like alpha-helical domain-containing protein</fullName>
    </recommendedName>
</protein>
<dbReference type="GO" id="GO:0000289">
    <property type="term" value="P:nuclear-transcribed mRNA poly(A) tail shortening"/>
    <property type="evidence" value="ECO:0007669"/>
    <property type="project" value="TreeGrafter"/>
</dbReference>
<feature type="domain" description="RNA-binding protein vts1-like alpha-helical" evidence="3">
    <location>
        <begin position="18"/>
        <end position="61"/>
    </location>
</feature>
<evidence type="ECO:0000313" key="5">
    <source>
        <dbReference type="Proteomes" id="UP000242146"/>
    </source>
</evidence>
<dbReference type="PANTHER" id="PTHR12515">
    <property type="entry name" value="STERILE ALPHA MOTIF DOMAIN CONTAINING PROTEIN 4-RELATED"/>
    <property type="match status" value="1"/>
</dbReference>
<dbReference type="GO" id="GO:0000932">
    <property type="term" value="C:P-body"/>
    <property type="evidence" value="ECO:0007669"/>
    <property type="project" value="TreeGrafter"/>
</dbReference>
<dbReference type="InterPro" id="IPR050897">
    <property type="entry name" value="SMAUG/VTS1_RNA-bind"/>
</dbReference>
<comment type="caution">
    <text evidence="4">The sequence shown here is derived from an EMBL/GenBank/DDBJ whole genome shotgun (WGS) entry which is preliminary data.</text>
</comment>
<keyword evidence="2" id="KW-0963">Cytoplasm</keyword>
<dbReference type="EMBL" id="MCGT01000002">
    <property type="protein sequence ID" value="ORX62013.1"/>
    <property type="molecule type" value="Genomic_DNA"/>
</dbReference>
<feature type="non-terminal residue" evidence="4">
    <location>
        <position position="70"/>
    </location>
</feature>
<dbReference type="Proteomes" id="UP000242146">
    <property type="component" value="Unassembled WGS sequence"/>
</dbReference>
<evidence type="ECO:0000313" key="4">
    <source>
        <dbReference type="EMBL" id="ORX62013.1"/>
    </source>
</evidence>
<dbReference type="GO" id="GO:0003729">
    <property type="term" value="F:mRNA binding"/>
    <property type="evidence" value="ECO:0007669"/>
    <property type="project" value="TreeGrafter"/>
</dbReference>
<evidence type="ECO:0000256" key="2">
    <source>
        <dbReference type="ARBA" id="ARBA00022490"/>
    </source>
</evidence>
<reference evidence="4 5" key="1">
    <citation type="submission" date="2016-07" db="EMBL/GenBank/DDBJ databases">
        <title>Pervasive Adenine N6-methylation of Active Genes in Fungi.</title>
        <authorList>
            <consortium name="DOE Joint Genome Institute"/>
            <person name="Mondo S.J."/>
            <person name="Dannebaum R.O."/>
            <person name="Kuo R.C."/>
            <person name="Labutti K."/>
            <person name="Haridas S."/>
            <person name="Kuo A."/>
            <person name="Salamov A."/>
            <person name="Ahrendt S.R."/>
            <person name="Lipzen A."/>
            <person name="Sullivan W."/>
            <person name="Andreopoulos W.B."/>
            <person name="Clum A."/>
            <person name="Lindquist E."/>
            <person name="Daum C."/>
            <person name="Ramamoorthy G.K."/>
            <person name="Gryganskyi A."/>
            <person name="Culley D."/>
            <person name="Magnuson J.K."/>
            <person name="James T.Y."/>
            <person name="O'Malley M.A."/>
            <person name="Stajich J.E."/>
            <person name="Spatafora J.W."/>
            <person name="Visel A."/>
            <person name="Grigoriev I.V."/>
        </authorList>
    </citation>
    <scope>NUCLEOTIDE SEQUENCE [LARGE SCALE GENOMIC DNA]</scope>
    <source>
        <strain evidence="4 5">NRRL 3301</strain>
    </source>
</reference>
<dbReference type="AlphaFoldDB" id="A0A1X2GVG3"/>
<dbReference type="PANTHER" id="PTHR12515:SF5">
    <property type="entry name" value="PROTEIN SMAUG"/>
    <property type="match status" value="1"/>
</dbReference>
<evidence type="ECO:0000259" key="3">
    <source>
        <dbReference type="Pfam" id="PF25479"/>
    </source>
</evidence>